<organism evidence="2 3">
    <name type="scientific">Citrus x changshan-huyou</name>
    <dbReference type="NCBI Taxonomy" id="2935761"/>
    <lineage>
        <taxon>Eukaryota</taxon>
        <taxon>Viridiplantae</taxon>
        <taxon>Streptophyta</taxon>
        <taxon>Embryophyta</taxon>
        <taxon>Tracheophyta</taxon>
        <taxon>Spermatophyta</taxon>
        <taxon>Magnoliopsida</taxon>
        <taxon>eudicotyledons</taxon>
        <taxon>Gunneridae</taxon>
        <taxon>Pentapetalae</taxon>
        <taxon>rosids</taxon>
        <taxon>malvids</taxon>
        <taxon>Sapindales</taxon>
        <taxon>Rutaceae</taxon>
        <taxon>Aurantioideae</taxon>
        <taxon>Citrus</taxon>
    </lineage>
</organism>
<reference evidence="2 3" key="1">
    <citation type="submission" date="2024-05" db="EMBL/GenBank/DDBJ databases">
        <title>Haplotype-resolved chromosome-level genome assembly of Huyou (Citrus changshanensis).</title>
        <authorList>
            <person name="Miao C."/>
            <person name="Chen W."/>
            <person name="Wu Y."/>
            <person name="Wang L."/>
            <person name="Zhao S."/>
            <person name="Grierson D."/>
            <person name="Xu C."/>
            <person name="Chen K."/>
        </authorList>
    </citation>
    <scope>NUCLEOTIDE SEQUENCE [LARGE SCALE GENOMIC DNA]</scope>
    <source>
        <strain evidence="2">01-14</strain>
        <tissue evidence="2">Leaf</tissue>
    </source>
</reference>
<dbReference type="Proteomes" id="UP001428341">
    <property type="component" value="Unassembled WGS sequence"/>
</dbReference>
<dbReference type="AlphaFoldDB" id="A0AAP0MAK1"/>
<evidence type="ECO:0000256" key="1">
    <source>
        <dbReference type="SAM" id="Phobius"/>
    </source>
</evidence>
<feature type="transmembrane region" description="Helical" evidence="1">
    <location>
        <begin position="101"/>
        <end position="120"/>
    </location>
</feature>
<accession>A0AAP0MAK1</accession>
<keyword evidence="1" id="KW-0472">Membrane</keyword>
<proteinExistence type="predicted"/>
<keyword evidence="1" id="KW-1133">Transmembrane helix</keyword>
<dbReference type="PANTHER" id="PTHR14791:SF39">
    <property type="entry name" value="OS12G0233100 PROTEIN"/>
    <property type="match status" value="1"/>
</dbReference>
<evidence type="ECO:0000313" key="2">
    <source>
        <dbReference type="EMBL" id="KAK9201047.1"/>
    </source>
</evidence>
<dbReference type="EMBL" id="JBCGBO010000005">
    <property type="protein sequence ID" value="KAK9201047.1"/>
    <property type="molecule type" value="Genomic_DNA"/>
</dbReference>
<evidence type="ECO:0008006" key="4">
    <source>
        <dbReference type="Google" id="ProtNLM"/>
    </source>
</evidence>
<gene>
    <name evidence="2" type="ORF">WN944_016248</name>
</gene>
<comment type="caution">
    <text evidence="2">The sequence shown here is derived from an EMBL/GenBank/DDBJ whole genome shotgun (WGS) entry which is preliminary data.</text>
</comment>
<sequence length="231" mass="26001">MVMELTELSLAPTHCVVVDKSNSSSESEDNPSRKRKFLSDFSLLKTEPAIQTSVDLQIKDPLPLDWERCLDLQVLLFISQFSLALLQLYKHEKLLLLQLNYIVFFWLFVLFCVQSGRMYYFNRKSSKKSWSLPENKQKLDLELNISSSSVSNCTSAADDDESNNKHHLSSASNNMVALACMNCHLLVILSKSSPSCPNCKFVHSLPNQQTQSSSAKVSGTKSMINTLSLLN</sequence>
<dbReference type="PANTHER" id="PTHR14791">
    <property type="entry name" value="BOMB/KIRA PROTEINS"/>
    <property type="match status" value="1"/>
</dbReference>
<dbReference type="InterPro" id="IPR051105">
    <property type="entry name" value="WWC/KIBRA_Hippo_Reg"/>
</dbReference>
<name>A0AAP0MAK1_9ROSI</name>
<keyword evidence="3" id="KW-1185">Reference proteome</keyword>
<keyword evidence="1" id="KW-0812">Transmembrane</keyword>
<evidence type="ECO:0000313" key="3">
    <source>
        <dbReference type="Proteomes" id="UP001428341"/>
    </source>
</evidence>
<protein>
    <recommendedName>
        <fullName evidence="4">WW domain-containing protein</fullName>
    </recommendedName>
</protein>